<proteinExistence type="predicted"/>
<sequence>MNVFVNQPYYFVDNKNKTVTETRKTVNPYHYFTQKELWPRGYPLRLIGEEFPQSVTKSLVRPLIQQGLANGDPDMDAIYRLTRSYRHKRINIEFGKLPPVAIPAGLLVPFNSQNTLFHYDSFWALWLPTTTNFRVCDIWRGYFAQRLLWEIESSLTFHPASVFQDRNPHNYLFDFIDELPLYEDAERLIDFLRQWKCSTGGSYKFGSRQCTQFFDRIYWLAIDMVEQKFWKMKDVWLCTRYLTDLISLGYQTDHLNLNQKEWTLYQIKEENSTQFFPQQSSPLLTQSLKDNTCTSRVAVCVSGQPRTLNMTLPVSLSVMRYAPTLYNSGPIKTHIDSNLTNADNIQAFLFEKLPAFDVFMYVSTTENHPRLPRVGDTSVCELLRPKLVSNKLLCEVVKERPINLTSAPIFLNYYYSSLSLKQGFLQQLDGMKQCNRMRKEYSIRTGTKYTHFIRLRPDAIFFTPFPSVSTLPFISPNGEPWILTGNKRACCCGNEDWFGIGTIDLMDTYFDRIDSILSYKLINPSWTAEDYISYHLKVNGSAALNVDYEHLRVCIHKPLDRRNPGDP</sequence>
<dbReference type="EMBL" id="CAJOBA010047687">
    <property type="protein sequence ID" value="CAF4204212.1"/>
    <property type="molecule type" value="Genomic_DNA"/>
</dbReference>
<dbReference type="PANTHER" id="PTHR31362">
    <property type="entry name" value="GLYCOSYLTRANSFERASE STELLO1-RELATED"/>
    <property type="match status" value="1"/>
</dbReference>
<name>A0A8S2F9W6_9BILA</name>
<evidence type="ECO:0000313" key="1">
    <source>
        <dbReference type="EMBL" id="CAF1396795.1"/>
    </source>
</evidence>
<protein>
    <submittedName>
        <fullName evidence="1">Uncharacterized protein</fullName>
    </submittedName>
</protein>
<dbReference type="AlphaFoldDB" id="A0A8S2F9W6"/>
<evidence type="ECO:0000313" key="2">
    <source>
        <dbReference type="EMBL" id="CAF4204212.1"/>
    </source>
</evidence>
<dbReference type="Proteomes" id="UP000677228">
    <property type="component" value="Unassembled WGS sequence"/>
</dbReference>
<dbReference type="InterPro" id="IPR005049">
    <property type="entry name" value="STL-like"/>
</dbReference>
<dbReference type="EMBL" id="CAJNOK010025969">
    <property type="protein sequence ID" value="CAF1396795.1"/>
    <property type="molecule type" value="Genomic_DNA"/>
</dbReference>
<dbReference type="PANTHER" id="PTHR31362:SF0">
    <property type="entry name" value="EXOSTOSIN DOMAIN-CONTAINING PROTEIN-RELATED"/>
    <property type="match status" value="1"/>
</dbReference>
<organism evidence="1 3">
    <name type="scientific">Didymodactylos carnosus</name>
    <dbReference type="NCBI Taxonomy" id="1234261"/>
    <lineage>
        <taxon>Eukaryota</taxon>
        <taxon>Metazoa</taxon>
        <taxon>Spiralia</taxon>
        <taxon>Gnathifera</taxon>
        <taxon>Rotifera</taxon>
        <taxon>Eurotatoria</taxon>
        <taxon>Bdelloidea</taxon>
        <taxon>Philodinida</taxon>
        <taxon>Philodinidae</taxon>
        <taxon>Didymodactylos</taxon>
    </lineage>
</organism>
<comment type="caution">
    <text evidence="1">The sequence shown here is derived from an EMBL/GenBank/DDBJ whole genome shotgun (WGS) entry which is preliminary data.</text>
</comment>
<dbReference type="Proteomes" id="UP000682733">
    <property type="component" value="Unassembled WGS sequence"/>
</dbReference>
<accession>A0A8S2F9W6</accession>
<reference evidence="1" key="1">
    <citation type="submission" date="2021-02" db="EMBL/GenBank/DDBJ databases">
        <authorList>
            <person name="Nowell W R."/>
        </authorList>
    </citation>
    <scope>NUCLEOTIDE SEQUENCE</scope>
</reference>
<evidence type="ECO:0000313" key="3">
    <source>
        <dbReference type="Proteomes" id="UP000677228"/>
    </source>
</evidence>
<gene>
    <name evidence="1" type="ORF">OVA965_LOCUS32845</name>
    <name evidence="2" type="ORF">TMI583_LOCUS33716</name>
</gene>
<dbReference type="Pfam" id="PF03385">
    <property type="entry name" value="STELLO"/>
    <property type="match status" value="1"/>
</dbReference>